<feature type="compositionally biased region" description="Polar residues" evidence="1">
    <location>
        <begin position="655"/>
        <end position="680"/>
    </location>
</feature>
<feature type="compositionally biased region" description="Polar residues" evidence="1">
    <location>
        <begin position="1342"/>
        <end position="1372"/>
    </location>
</feature>
<feature type="compositionally biased region" description="Polar residues" evidence="1">
    <location>
        <begin position="1588"/>
        <end position="1601"/>
    </location>
</feature>
<feature type="compositionally biased region" description="Low complexity" evidence="1">
    <location>
        <begin position="943"/>
        <end position="1003"/>
    </location>
</feature>
<feature type="compositionally biased region" description="Low complexity" evidence="1">
    <location>
        <begin position="1080"/>
        <end position="1111"/>
    </location>
</feature>
<name>A0AAN9A9Z6_HALRR</name>
<feature type="compositionally biased region" description="Low complexity" evidence="1">
    <location>
        <begin position="1602"/>
        <end position="1615"/>
    </location>
</feature>
<feature type="region of interest" description="Disordered" evidence="1">
    <location>
        <begin position="325"/>
        <end position="529"/>
    </location>
</feature>
<gene>
    <name evidence="2" type="ORF">SK128_026948</name>
</gene>
<feature type="compositionally biased region" description="Low complexity" evidence="1">
    <location>
        <begin position="2000"/>
        <end position="2017"/>
    </location>
</feature>
<feature type="region of interest" description="Disordered" evidence="1">
    <location>
        <begin position="148"/>
        <end position="185"/>
    </location>
</feature>
<organism evidence="2 3">
    <name type="scientific">Halocaridina rubra</name>
    <name type="common">Hawaiian red shrimp</name>
    <dbReference type="NCBI Taxonomy" id="373956"/>
    <lineage>
        <taxon>Eukaryota</taxon>
        <taxon>Metazoa</taxon>
        <taxon>Ecdysozoa</taxon>
        <taxon>Arthropoda</taxon>
        <taxon>Crustacea</taxon>
        <taxon>Multicrustacea</taxon>
        <taxon>Malacostraca</taxon>
        <taxon>Eumalacostraca</taxon>
        <taxon>Eucarida</taxon>
        <taxon>Decapoda</taxon>
        <taxon>Pleocyemata</taxon>
        <taxon>Caridea</taxon>
        <taxon>Atyoidea</taxon>
        <taxon>Atyidae</taxon>
        <taxon>Halocaridina</taxon>
    </lineage>
</organism>
<feature type="compositionally biased region" description="Polar residues" evidence="1">
    <location>
        <begin position="418"/>
        <end position="430"/>
    </location>
</feature>
<feature type="compositionally biased region" description="Basic residues" evidence="1">
    <location>
        <begin position="2120"/>
        <end position="2134"/>
    </location>
</feature>
<sequence length="2795" mass="307896">MDRSSEDKSTLHGMEYFVGKAREYYQGLPSSTRGYSGSALKDDGHAPPNPTPPATPTLPPAHAYHNPYKHPMTGAAPATSVHGLLPPSRPMTPVTPSHKPPDHTSAASPYSVASFLHPSGIKTPSVDHRYIAQLEQYPSRPAALAAVTATSTRPSDTLHGARALSQSSSHSYSSPHLGVSHDGRSLLPVHGAYASGAIEARPSQPHNSKQPLPNDIRIFPNPYGSQNSADSRMAHYDTRYYPKPETRPPDPLIADSRLDPRSDLRQEQWSLNRPLSKSAERLAPSVHVAEANVSVNGSKDALYLGKKSEEIPNVRYSQNSIIKKSEEPLQVNGSRDPLYPNGSYGAHSSESKRDSTSARAAAAVVVSHHKEDSALDLSVKTGRQTPDSTAPDLEKTHSNSPHGAVTIEKVSLKEIQRRTPSAVPTTSPHRTPSRVPSPIHATELMKNMPGISGTARGVSPSHSISQYGITGSPRPLQSPSPSTRPAHMLPPTKRSGDPTYFDHLSKYPRLSLTPPNKTNNKEPNIRYSGESVIERRPLYPDLREPGAEWRDRRDNYESRDPSLERREPRDLSSERREPIAEKVEASTNKKDFPVNVKQLTYDKRDIMVDPKYAYGRPSSGVAPTSDTYWLTHAEYLKHNSLQVERQKHVPGAKTVPTSVPTCLPQQNSRLPSAPPSSHTSFRYPPDARLSQTSYSQAGHPVPAAHPSRVNPAQSAPAKLHPPYGPSPSSKTNQVSTSQSSNYSQAQAPPGQIPSSSHCYHYPYPYNHSTAAPHYSQQQHRQQKSSSTHPSFSLPSSTVSPSMSSSSSSSSSSLPPPQLSSQQAAHAAYLHAQLRSEALHSSKRSNQLSPHPLGSPHVSVSPHPSASPSTAPSPHPSPSPHRKAASPHSTVSSHHSQQARIPPYSPHASQRPPSASASQHPSQGYPGSLPPSPYSSHQSLTVHTTPPSSRPSSATSQHSQQQRSPYSSLPSPSSLQHPPTHTSQPSQHYPASSQPHSSHPPQSHALPVPAQSRTSGHSQSHLSHPSLGQSHSSSVPSTRAHHSHIAAAYPGYPSQAHIYSQPQATWAQGYGGHVKAADSHYAQAHSSQSHSYPSQVYPPYSQSAVSSNSQAQLPHTHPRQSYPSQAHISHSSSAQTHPSATHPPQPPPVQAHVPQPHPSLAYPSKGHTALASPSQPHSSQPRPSYGPYAPQSLAGQARPSHPQSSLPPHPHPPPSEAHPRLPHPSQPYPQPYHSSQVHTPSQPHLPEVHSSPSQSSDLIAHASHPSQAHPSYHQPSQTHPPHSHTTQVHPSQRPSEVASQEPHQSQSHLPQQHASQSHPSHSHSTQPQQSHPSQSRSSQIHSTQPPSTQSNTPQAPSSQSQPIDAPLSHSQPSLAVETHSMPLEARSTDDKVKSQPPENSPPKDETPSVPSSKSEVSHSSQSQKSAHSFPPHPYPLPTHSSAPAHPSHTHIAQVHQSQTHPQHGYPPQPHFSHHSHPSHPSSQSGYSQTHTPLPHSPRGLPQNQTHTPQSHSPRGYSNQPHSPRSHPSQSHPHMYPSQDYSSQVRPSYDPLSQPYASQGHPPRTHHPPSHPQMRYQYPSVGHPYPPPSQSMQPTHQKTSSYVPQSPAPTSTPSQIPDASQAAHHLGYSHHGQHSYYPPPISHQNDRTDTMGGNSQYPYPYPAPHTAIRPDVAISGGPHHQSQQPVGTSSTSKQVQECDPSRIRTKGEQKAFDPRNNDSAKLSDYADRQPGHAANHNASKAVESRVIQELPKSIEVVPESSKTLVSDEEQKASMLDKEDGRSKAEQNIAVDKSMEPGKAALAEKLHKKLHHAESMENLITKKEQVPDCVVPKKEEDPVENEWCKGFDKLMDDLASNPESVTSRKSRSLGRRYLQKVQIQDAIDNDLIAPPIIDEEEEESEPEPPVKFRGKFKSIKDKRVERLILTYASHSDESAVEMIPDDDASDFEQELEREIRLKHKKRGHIKKVADTSSGSDAERKSNQRIGARGRNKENKPNNRQDSDYSYSSSSGSSSSSSTSSDDSDSEDSDSEVDRPRRGSNKKGGVDQRKKGKNWNSDSSDVDEEVIPKRRTRRGRKYSSDDESFKPSQRSKKRRKKVDSSDSDEIPLKTKSDSEEEEKFLTVKGKKTQVRKKLKKKQKESDEDSEEEKARKTRGMKKKLQDHKQKRRKTNVSSSSESEEDFDKRGKKKVDLRKKNNHKTKSGEDSSEDSDIPTKKKHISKSNVIVDSEESEQGSGKEQGSGNDTLKEKTGKDKEEIKKLDDIKKEEEETEKEHPEESEVQEEKIELGFNEADEIIKLKESDSVLKKLKKIRDEELGREDVQEMKVWLGEVNRDIKRQLGSLQDVTLRNYWRKPQFGAGDDFLQGWQTDVKKYKEVSARFPKKLCHAAKHQGTASTSKSSPRKMREQDGLKGSPKCAVSSPAKNTRSKSGIIKTSMAVAEDEKLKVAARPEISSVMQRFFDKVLGDGGCDSSKEESCRKFNLGPFQGFGAHRVPTGLTPTPSVAPSMLASDDSDLDSLASLRMDLPASDSVPVSRRSIANSLLKKIGRKYNDKKLNSLYLTKTRSILEVTNKPQLLPTPGLPTSEKDLEEMSPDQLKLSTFFRKETVNNYRGNFEAIMSKNGINEFTPILYQSRTRNKTKQIQDAATVKSVFGFDIPPHILKKKEVKQTKKVIKKSEKKDGSKKEESPSVPISRASTPAGSVLAGGEEDDDSELRSERSESVLGESSVSLVPKRVKRKFRKFRSGFDYIRKKKKVKADDEVTPSRKRLPVRKHVNWPEQSRDVASEVRSWVVNKGLGET</sequence>
<feature type="region of interest" description="Disordered" evidence="1">
    <location>
        <begin position="200"/>
        <end position="261"/>
    </location>
</feature>
<feature type="compositionally biased region" description="Basic and acidic residues" evidence="1">
    <location>
        <begin position="1987"/>
        <end position="1999"/>
    </location>
</feature>
<evidence type="ECO:0000313" key="3">
    <source>
        <dbReference type="Proteomes" id="UP001381693"/>
    </source>
</evidence>
<feature type="compositionally biased region" description="Polar residues" evidence="1">
    <location>
        <begin position="889"/>
        <end position="898"/>
    </location>
</feature>
<feature type="compositionally biased region" description="Basic residues" evidence="1">
    <location>
        <begin position="1953"/>
        <end position="1963"/>
    </location>
</feature>
<feature type="compositionally biased region" description="Low complexity" evidence="1">
    <location>
        <begin position="1123"/>
        <end position="1139"/>
    </location>
</feature>
<feature type="compositionally biased region" description="Low complexity" evidence="1">
    <location>
        <begin position="848"/>
        <end position="869"/>
    </location>
</feature>
<feature type="region of interest" description="Disordered" evidence="1">
    <location>
        <begin position="1756"/>
        <end position="1793"/>
    </location>
</feature>
<feature type="region of interest" description="Disordered" evidence="1">
    <location>
        <begin position="1886"/>
        <end position="1907"/>
    </location>
</feature>
<feature type="compositionally biased region" description="Low complexity" evidence="1">
    <location>
        <begin position="165"/>
        <end position="174"/>
    </location>
</feature>
<feature type="compositionally biased region" description="Low complexity" evidence="1">
    <location>
        <begin position="1436"/>
        <end position="1449"/>
    </location>
</feature>
<feature type="region of interest" description="Disordered" evidence="1">
    <location>
        <begin position="1080"/>
        <end position="1741"/>
    </location>
</feature>
<feature type="compositionally biased region" description="Low complexity" evidence="1">
    <location>
        <begin position="1518"/>
        <end position="1532"/>
    </location>
</feature>
<protein>
    <submittedName>
        <fullName evidence="2">Uncharacterized protein</fullName>
    </submittedName>
</protein>
<reference evidence="2 3" key="1">
    <citation type="submission" date="2023-11" db="EMBL/GenBank/DDBJ databases">
        <title>Halocaridina rubra genome assembly.</title>
        <authorList>
            <person name="Smith C."/>
        </authorList>
    </citation>
    <scope>NUCLEOTIDE SEQUENCE [LARGE SCALE GENOMIC DNA]</scope>
    <source>
        <strain evidence="2">EP-1</strain>
        <tissue evidence="2">Whole</tissue>
    </source>
</reference>
<feature type="compositionally biased region" description="Low complexity" evidence="1">
    <location>
        <begin position="1268"/>
        <end position="1290"/>
    </location>
</feature>
<feature type="region of interest" description="Disordered" evidence="1">
    <location>
        <begin position="2383"/>
        <end position="2425"/>
    </location>
</feature>
<evidence type="ECO:0000313" key="2">
    <source>
        <dbReference type="EMBL" id="KAK7075562.1"/>
    </source>
</evidence>
<comment type="caution">
    <text evidence="2">The sequence shown here is derived from an EMBL/GenBank/DDBJ whole genome shotgun (WGS) entry which is preliminary data.</text>
</comment>
<dbReference type="EMBL" id="JAXCGZ010010420">
    <property type="protein sequence ID" value="KAK7075562.1"/>
    <property type="molecule type" value="Genomic_DNA"/>
</dbReference>
<feature type="compositionally biased region" description="Polar residues" evidence="1">
    <location>
        <begin position="726"/>
        <end position="746"/>
    </location>
</feature>
<feature type="compositionally biased region" description="Pro residues" evidence="1">
    <location>
        <begin position="47"/>
        <end position="59"/>
    </location>
</feature>
<feature type="compositionally biased region" description="Basic and acidic residues" evidence="1">
    <location>
        <begin position="1697"/>
        <end position="1716"/>
    </location>
</feature>
<feature type="region of interest" description="Disordered" evidence="1">
    <location>
        <begin position="553"/>
        <end position="583"/>
    </location>
</feature>
<feature type="compositionally biased region" description="Polar residues" evidence="1">
    <location>
        <begin position="460"/>
        <end position="483"/>
    </location>
</feature>
<feature type="compositionally biased region" description="Polar residues" evidence="1">
    <location>
        <begin position="1500"/>
        <end position="1517"/>
    </location>
</feature>
<feature type="region of interest" description="Disordered" evidence="1">
    <location>
        <begin position="646"/>
        <end position="825"/>
    </location>
</feature>
<feature type="region of interest" description="Disordered" evidence="1">
    <location>
        <begin position="1926"/>
        <end position="2281"/>
    </location>
</feature>
<evidence type="ECO:0000256" key="1">
    <source>
        <dbReference type="SAM" id="MobiDB-lite"/>
    </source>
</evidence>
<feature type="compositionally biased region" description="Low complexity" evidence="1">
    <location>
        <begin position="753"/>
        <end position="768"/>
    </location>
</feature>
<feature type="compositionally biased region" description="Low complexity" evidence="1">
    <location>
        <begin position="1298"/>
        <end position="1341"/>
    </location>
</feature>
<feature type="region of interest" description="Disordered" evidence="1">
    <location>
        <begin position="837"/>
        <end position="1047"/>
    </location>
</feature>
<feature type="compositionally biased region" description="Basic and acidic residues" evidence="1">
    <location>
        <begin position="2241"/>
        <end position="2281"/>
    </location>
</feature>
<feature type="non-terminal residue" evidence="2">
    <location>
        <position position="2795"/>
    </location>
</feature>
<feature type="region of interest" description="Disordered" evidence="1">
    <location>
        <begin position="27"/>
        <end position="109"/>
    </location>
</feature>
<feature type="compositionally biased region" description="Low complexity" evidence="1">
    <location>
        <begin position="905"/>
        <end position="926"/>
    </location>
</feature>
<keyword evidence="3" id="KW-1185">Reference proteome</keyword>
<feature type="compositionally biased region" description="Acidic residues" evidence="1">
    <location>
        <begin position="2018"/>
        <end position="2027"/>
    </location>
</feature>
<feature type="compositionally biased region" description="Low complexity" evidence="1">
    <location>
        <begin position="1406"/>
        <end position="1427"/>
    </location>
</feature>
<accession>A0AAN9A9Z6</accession>
<feature type="compositionally biased region" description="Basic residues" evidence="1">
    <location>
        <begin position="2147"/>
        <end position="2166"/>
    </location>
</feature>
<feature type="compositionally biased region" description="Low complexity" evidence="1">
    <location>
        <begin position="1014"/>
        <end position="1036"/>
    </location>
</feature>
<proteinExistence type="predicted"/>
<feature type="compositionally biased region" description="Basic residues" evidence="1">
    <location>
        <begin position="2181"/>
        <end position="2196"/>
    </location>
</feature>
<feature type="compositionally biased region" description="Basic and acidic residues" evidence="1">
    <location>
        <begin position="232"/>
        <end position="248"/>
    </location>
</feature>
<feature type="region of interest" description="Disordered" evidence="1">
    <location>
        <begin position="2661"/>
        <end position="2724"/>
    </location>
</feature>
<feature type="compositionally biased region" description="Low complexity" evidence="1">
    <location>
        <begin position="1171"/>
        <end position="1182"/>
    </location>
</feature>
<feature type="compositionally biased region" description="Low complexity" evidence="1">
    <location>
        <begin position="775"/>
        <end position="825"/>
    </location>
</feature>
<feature type="compositionally biased region" description="Acidic residues" evidence="1">
    <location>
        <begin position="1936"/>
        <end position="1946"/>
    </location>
</feature>
<feature type="compositionally biased region" description="Basic and acidic residues" evidence="1">
    <location>
        <begin position="2670"/>
        <end position="2683"/>
    </location>
</feature>
<dbReference type="Proteomes" id="UP001381693">
    <property type="component" value="Unassembled WGS sequence"/>
</dbReference>
<feature type="compositionally biased region" description="Pro residues" evidence="1">
    <location>
        <begin position="1204"/>
        <end position="1229"/>
    </location>
</feature>
<feature type="compositionally biased region" description="Polar residues" evidence="1">
    <location>
        <begin position="1678"/>
        <end position="1693"/>
    </location>
</feature>
<feature type="compositionally biased region" description="Acidic residues" evidence="1">
    <location>
        <begin position="1890"/>
        <end position="1899"/>
    </location>
</feature>
<feature type="compositionally biased region" description="Low complexity" evidence="1">
    <location>
        <begin position="2229"/>
        <end position="2238"/>
    </location>
</feature>
<feature type="compositionally biased region" description="Basic and acidic residues" evidence="1">
    <location>
        <begin position="1766"/>
        <end position="1782"/>
    </location>
</feature>